<dbReference type="PANTHER" id="PTHR33273:SF4">
    <property type="entry name" value="ENDONUCLEASE_EXONUCLEASE_PHOSPHATASE DOMAIN-CONTAINING PROTEIN"/>
    <property type="match status" value="1"/>
</dbReference>
<gene>
    <name evidence="2" type="ORF">NQ315_012747</name>
</gene>
<feature type="domain" description="Endonuclease/exonuclease/phosphatase" evidence="1">
    <location>
        <begin position="30"/>
        <end position="145"/>
    </location>
</feature>
<organism evidence="2 3">
    <name type="scientific">Exocentrus adspersus</name>
    <dbReference type="NCBI Taxonomy" id="1586481"/>
    <lineage>
        <taxon>Eukaryota</taxon>
        <taxon>Metazoa</taxon>
        <taxon>Ecdysozoa</taxon>
        <taxon>Arthropoda</taxon>
        <taxon>Hexapoda</taxon>
        <taxon>Insecta</taxon>
        <taxon>Pterygota</taxon>
        <taxon>Neoptera</taxon>
        <taxon>Endopterygota</taxon>
        <taxon>Coleoptera</taxon>
        <taxon>Polyphaga</taxon>
        <taxon>Cucujiformia</taxon>
        <taxon>Chrysomeloidea</taxon>
        <taxon>Cerambycidae</taxon>
        <taxon>Lamiinae</taxon>
        <taxon>Acanthocinini</taxon>
        <taxon>Exocentrus</taxon>
    </lineage>
</organism>
<dbReference type="GO" id="GO:0003824">
    <property type="term" value="F:catalytic activity"/>
    <property type="evidence" value="ECO:0007669"/>
    <property type="project" value="InterPro"/>
</dbReference>
<reference evidence="2 3" key="1">
    <citation type="journal article" date="2023" name="Insect Mol. Biol.">
        <title>Genome sequencing provides insights into the evolution of gene families encoding plant cell wall-degrading enzymes in longhorned beetles.</title>
        <authorList>
            <person name="Shin N.R."/>
            <person name="Okamura Y."/>
            <person name="Kirsch R."/>
            <person name="Pauchet Y."/>
        </authorList>
    </citation>
    <scope>NUCLEOTIDE SEQUENCE [LARGE SCALE GENOMIC DNA]</scope>
    <source>
        <strain evidence="2">EAD_L_NR</strain>
    </source>
</reference>
<dbReference type="EMBL" id="JANEYG010000362">
    <property type="protein sequence ID" value="KAJ8910054.1"/>
    <property type="molecule type" value="Genomic_DNA"/>
</dbReference>
<dbReference type="Pfam" id="PF14529">
    <property type="entry name" value="Exo_endo_phos_2"/>
    <property type="match status" value="1"/>
</dbReference>
<dbReference type="SUPFAM" id="SSF56219">
    <property type="entry name" value="DNase I-like"/>
    <property type="match status" value="1"/>
</dbReference>
<dbReference type="PANTHER" id="PTHR33273">
    <property type="entry name" value="DOMAIN-CONTAINING PROTEIN, PUTATIVE-RELATED"/>
    <property type="match status" value="1"/>
</dbReference>
<comment type="caution">
    <text evidence="2">The sequence shown here is derived from an EMBL/GenBank/DDBJ whole genome shotgun (WGS) entry which is preliminary data.</text>
</comment>
<name>A0AAV8V7F0_9CUCU</name>
<dbReference type="AlphaFoldDB" id="A0AAV8V7F0"/>
<evidence type="ECO:0000313" key="3">
    <source>
        <dbReference type="Proteomes" id="UP001159042"/>
    </source>
</evidence>
<evidence type="ECO:0000259" key="1">
    <source>
        <dbReference type="Pfam" id="PF14529"/>
    </source>
</evidence>
<dbReference type="InterPro" id="IPR036691">
    <property type="entry name" value="Endo/exonu/phosph_ase_sf"/>
</dbReference>
<dbReference type="Gene3D" id="3.60.10.10">
    <property type="entry name" value="Endonuclease/exonuclease/phosphatase"/>
    <property type="match status" value="1"/>
</dbReference>
<proteinExistence type="predicted"/>
<keyword evidence="3" id="KW-1185">Reference proteome</keyword>
<dbReference type="InterPro" id="IPR005135">
    <property type="entry name" value="Endo/exonuclease/phosphatase"/>
</dbReference>
<evidence type="ECO:0000313" key="2">
    <source>
        <dbReference type="EMBL" id="KAJ8910054.1"/>
    </source>
</evidence>
<sequence>MNKPRGPVSIPQSRDLVAIKVTIGRRCYVLCSAYLSFESPNPPLRQLMELVEWCKSNNLPLIIGCDANAHHICCRSKDINQRGLDLLEFLNSSGLDILNRGTKPTFVTRNRQEVIDITISNSWSSHLVKNWHVSSEVSMSDHRYILFNLETDTVSEEREYRNPKLTVWSTYRDSLSRNVGLPVRPHTIPQIETSVENLTRAVVHAYEQSCPVRKARSRQGVPWWNPELLALRKKARALFNRAMRKKTDADWDSYKEAQRLLTGHGRLNKHLNTIGLSPDSRCRLCGTSDEDSVHVLCHCPRVIVNRHKHFGAGYLAPEDIREIPVDKVLAFARSTGLF</sequence>
<dbReference type="Proteomes" id="UP001159042">
    <property type="component" value="Unassembled WGS sequence"/>
</dbReference>
<protein>
    <recommendedName>
        <fullName evidence="1">Endonuclease/exonuclease/phosphatase domain-containing protein</fullName>
    </recommendedName>
</protein>
<accession>A0AAV8V7F0</accession>